<evidence type="ECO:0000313" key="2">
    <source>
        <dbReference type="Proteomes" id="UP000241167"/>
    </source>
</evidence>
<organism evidence="1 2">
    <name type="scientific">Allosphingosinicella deserti</name>
    <dbReference type="NCBI Taxonomy" id="2116704"/>
    <lineage>
        <taxon>Bacteria</taxon>
        <taxon>Pseudomonadati</taxon>
        <taxon>Pseudomonadota</taxon>
        <taxon>Alphaproteobacteria</taxon>
        <taxon>Sphingomonadales</taxon>
        <taxon>Sphingomonadaceae</taxon>
        <taxon>Allosphingosinicella</taxon>
    </lineage>
</organism>
<keyword evidence="2" id="KW-1185">Reference proteome</keyword>
<dbReference type="Proteomes" id="UP000241167">
    <property type="component" value="Unassembled WGS sequence"/>
</dbReference>
<comment type="caution">
    <text evidence="1">The sequence shown here is derived from an EMBL/GenBank/DDBJ whole genome shotgun (WGS) entry which is preliminary data.</text>
</comment>
<protein>
    <submittedName>
        <fullName evidence="1">Uncharacterized protein</fullName>
    </submittedName>
</protein>
<name>A0A2P7QZS6_9SPHN</name>
<dbReference type="AlphaFoldDB" id="A0A2P7QZS6"/>
<evidence type="ECO:0000313" key="1">
    <source>
        <dbReference type="EMBL" id="PSJ43453.1"/>
    </source>
</evidence>
<sequence>MKARLVRGAIQGEMWVMKHQSITSLLSHAVEAHGSLECWHELDKVASTLSITGELRRRRPDGSTRAGRP</sequence>
<gene>
    <name evidence="1" type="ORF">C7I55_03605</name>
</gene>
<accession>A0A2P7QZS6</accession>
<proteinExistence type="predicted"/>
<dbReference type="EMBL" id="PXYI01000001">
    <property type="protein sequence ID" value="PSJ43453.1"/>
    <property type="molecule type" value="Genomic_DNA"/>
</dbReference>
<reference evidence="1 2" key="1">
    <citation type="submission" date="2018-03" db="EMBL/GenBank/DDBJ databases">
        <title>The draft genome of Sphingosinicella sp. GL-C-18.</title>
        <authorList>
            <person name="Liu L."/>
            <person name="Li L."/>
            <person name="Liang L."/>
            <person name="Zhang X."/>
            <person name="Wang T."/>
        </authorList>
    </citation>
    <scope>NUCLEOTIDE SEQUENCE [LARGE SCALE GENOMIC DNA]</scope>
    <source>
        <strain evidence="1 2">GL-C-18</strain>
    </source>
</reference>